<gene>
    <name evidence="1" type="ORF">FZC79_07105</name>
</gene>
<evidence type="ECO:0000313" key="1">
    <source>
        <dbReference type="EMBL" id="TYR76626.1"/>
    </source>
</evidence>
<dbReference type="RefSeq" id="WP_148946108.1">
    <property type="nucleotide sequence ID" value="NZ_VTEH01000003.1"/>
</dbReference>
<accession>A0A5D4KI43</accession>
<evidence type="ECO:0000313" key="2">
    <source>
        <dbReference type="Proteomes" id="UP000323317"/>
    </source>
</evidence>
<dbReference type="Proteomes" id="UP000323317">
    <property type="component" value="Unassembled WGS sequence"/>
</dbReference>
<protein>
    <submittedName>
        <fullName evidence="1">Uncharacterized protein</fullName>
    </submittedName>
</protein>
<reference evidence="1 2" key="1">
    <citation type="submission" date="2019-08" db="EMBL/GenBank/DDBJ databases">
        <title>Bacillus genomes from the desert of Cuatro Cienegas, Coahuila.</title>
        <authorList>
            <person name="Olmedo-Alvarez G."/>
        </authorList>
    </citation>
    <scope>NUCLEOTIDE SEQUENCE [LARGE SCALE GENOMIC DNA]</scope>
    <source>
        <strain evidence="1 2">CH40_1T</strain>
    </source>
</reference>
<proteinExistence type="predicted"/>
<dbReference type="AlphaFoldDB" id="A0A5D4KI43"/>
<organism evidence="1 2">
    <name type="scientific">Rossellomorea vietnamensis</name>
    <dbReference type="NCBI Taxonomy" id="218284"/>
    <lineage>
        <taxon>Bacteria</taxon>
        <taxon>Bacillati</taxon>
        <taxon>Bacillota</taxon>
        <taxon>Bacilli</taxon>
        <taxon>Bacillales</taxon>
        <taxon>Bacillaceae</taxon>
        <taxon>Rossellomorea</taxon>
    </lineage>
</organism>
<comment type="caution">
    <text evidence="1">The sequence shown here is derived from an EMBL/GenBank/DDBJ whole genome shotgun (WGS) entry which is preliminary data.</text>
</comment>
<name>A0A5D4KI43_9BACI</name>
<dbReference type="EMBL" id="VTEH01000003">
    <property type="protein sequence ID" value="TYR76626.1"/>
    <property type="molecule type" value="Genomic_DNA"/>
</dbReference>
<sequence>MTVNHSGKLTKEYFISYLTLVMNSKGCTLQQAKDITFHKFFKGNFQMYGQDTYNALLEAVSILEN</sequence>